<gene>
    <name evidence="9" type="ORF">OLC1_LOCUS20352</name>
</gene>
<dbReference type="PROSITE" id="PS50850">
    <property type="entry name" value="MFS"/>
    <property type="match status" value="1"/>
</dbReference>
<dbReference type="InterPro" id="IPR036259">
    <property type="entry name" value="MFS_trans_sf"/>
</dbReference>
<keyword evidence="3 7" id="KW-1133">Transmembrane helix</keyword>
<reference evidence="9" key="1">
    <citation type="submission" date="2023-03" db="EMBL/GenBank/DDBJ databases">
        <authorList>
            <person name="Julca I."/>
        </authorList>
    </citation>
    <scope>NUCLEOTIDE SEQUENCE</scope>
</reference>
<dbReference type="SUPFAM" id="SSF103473">
    <property type="entry name" value="MFS general substrate transporter"/>
    <property type="match status" value="1"/>
</dbReference>
<dbReference type="Proteomes" id="UP001161247">
    <property type="component" value="Chromosome 7"/>
</dbReference>
<feature type="transmembrane region" description="Helical" evidence="7">
    <location>
        <begin position="404"/>
        <end position="421"/>
    </location>
</feature>
<dbReference type="Gene3D" id="1.20.1250.20">
    <property type="entry name" value="MFS general substrate transporter like domains"/>
    <property type="match status" value="1"/>
</dbReference>
<dbReference type="AlphaFoldDB" id="A0AAV1E1W9"/>
<feature type="transmembrane region" description="Helical" evidence="7">
    <location>
        <begin position="338"/>
        <end position="358"/>
    </location>
</feature>
<feature type="transmembrane region" description="Helical" evidence="7">
    <location>
        <begin position="224"/>
        <end position="246"/>
    </location>
</feature>
<evidence type="ECO:0000256" key="2">
    <source>
        <dbReference type="ARBA" id="ARBA00022692"/>
    </source>
</evidence>
<sequence>MEEEREELVGSNTVEKGFFSNHDTSIPEKLELTVDQVIEEYVGSFGISQLLHVFLVSVTWIFDAHSTLVTIFTDAQPAEWRCISSSPSSSCQSNSGNAAAASVCGLKPGTWEWIGGNSSSTIAEWGLICDNKYLAALPASLYFPGSLIGAAVIGRLADGLLGRKRALVISCLLTSATTFVCSLSPNIWVYAFFRFASGFSRAGIGICCLVLSTEAVGRKWRGQVGQFGFFFFTAGFLSLPVIAYPARTCWRNIYKVISILPLVYSVFILLPFVSESPRWLLIRGRSKEALHVLERYARINGRAMPENLCLLEPSLAAKKVSTGEEVLPKKTIWNTKWAARRFVLVMITGFGIGFVYYGLQLNVENLNFNIYLTVAVNATMEIPAVFFGSLLLSMADRRVIFSQSAYIAGFSSILCILFANVGDKSGGSWPQLILEAIGFMAISTAFDVLYIYCVELFPTNVRNFAVSMLRQALMLGASMAPLLVAVGRFIPYIGFLIFGLLSILSGALSWWLPETRNSPLHETLEHQEQEEKLVSAPTELVIEL</sequence>
<comment type="subcellular location">
    <subcellularLocation>
        <location evidence="1">Membrane</location>
        <topology evidence="1">Multi-pass membrane protein</topology>
    </subcellularLocation>
</comment>
<dbReference type="InterPro" id="IPR005828">
    <property type="entry name" value="MFS_sugar_transport-like"/>
</dbReference>
<evidence type="ECO:0000313" key="10">
    <source>
        <dbReference type="Proteomes" id="UP001161247"/>
    </source>
</evidence>
<feature type="transmembrane region" description="Helical" evidence="7">
    <location>
        <begin position="133"/>
        <end position="154"/>
    </location>
</feature>
<dbReference type="GO" id="GO:0022857">
    <property type="term" value="F:transmembrane transporter activity"/>
    <property type="evidence" value="ECO:0007669"/>
    <property type="project" value="InterPro"/>
</dbReference>
<evidence type="ECO:0000256" key="5">
    <source>
        <dbReference type="ARBA" id="ARBA00044504"/>
    </source>
</evidence>
<feature type="transmembrane region" description="Helical" evidence="7">
    <location>
        <begin position="464"/>
        <end position="483"/>
    </location>
</feature>
<dbReference type="GO" id="GO:0016020">
    <property type="term" value="C:membrane"/>
    <property type="evidence" value="ECO:0007669"/>
    <property type="project" value="UniProtKB-SubCell"/>
</dbReference>
<evidence type="ECO:0000256" key="7">
    <source>
        <dbReference type="SAM" id="Phobius"/>
    </source>
</evidence>
<dbReference type="PANTHER" id="PTHR24064">
    <property type="entry name" value="SOLUTE CARRIER FAMILY 22 MEMBER"/>
    <property type="match status" value="1"/>
</dbReference>
<dbReference type="Pfam" id="PF00083">
    <property type="entry name" value="Sugar_tr"/>
    <property type="match status" value="1"/>
</dbReference>
<feature type="transmembrane region" description="Helical" evidence="7">
    <location>
        <begin position="166"/>
        <end position="185"/>
    </location>
</feature>
<organism evidence="9 10">
    <name type="scientific">Oldenlandia corymbosa var. corymbosa</name>
    <dbReference type="NCBI Taxonomy" id="529605"/>
    <lineage>
        <taxon>Eukaryota</taxon>
        <taxon>Viridiplantae</taxon>
        <taxon>Streptophyta</taxon>
        <taxon>Embryophyta</taxon>
        <taxon>Tracheophyta</taxon>
        <taxon>Spermatophyta</taxon>
        <taxon>Magnoliopsida</taxon>
        <taxon>eudicotyledons</taxon>
        <taxon>Gunneridae</taxon>
        <taxon>Pentapetalae</taxon>
        <taxon>asterids</taxon>
        <taxon>lamiids</taxon>
        <taxon>Gentianales</taxon>
        <taxon>Rubiaceae</taxon>
        <taxon>Rubioideae</taxon>
        <taxon>Spermacoceae</taxon>
        <taxon>Hedyotis-Oldenlandia complex</taxon>
        <taxon>Oldenlandia</taxon>
    </lineage>
</organism>
<comment type="similarity">
    <text evidence="5">Belongs to the major facilitator superfamily. Phosphate:H(+) symporter (TC 2.A.1.9) family.</text>
</comment>
<feature type="transmembrane region" description="Helical" evidence="7">
    <location>
        <begin position="191"/>
        <end position="212"/>
    </location>
</feature>
<keyword evidence="2 7" id="KW-0812">Transmembrane</keyword>
<feature type="transmembrane region" description="Helical" evidence="7">
    <location>
        <begin position="370"/>
        <end position="392"/>
    </location>
</feature>
<evidence type="ECO:0000256" key="4">
    <source>
        <dbReference type="ARBA" id="ARBA00023136"/>
    </source>
</evidence>
<keyword evidence="4 7" id="KW-0472">Membrane</keyword>
<evidence type="ECO:0000259" key="8">
    <source>
        <dbReference type="PROSITE" id="PS50850"/>
    </source>
</evidence>
<feature type="transmembrane region" description="Helical" evidence="7">
    <location>
        <begin position="252"/>
        <end position="273"/>
    </location>
</feature>
<dbReference type="InterPro" id="IPR020846">
    <property type="entry name" value="MFS_dom"/>
</dbReference>
<feature type="transmembrane region" description="Helical" evidence="7">
    <location>
        <begin position="433"/>
        <end position="452"/>
    </location>
</feature>
<feature type="transmembrane region" description="Helical" evidence="7">
    <location>
        <begin position="489"/>
        <end position="512"/>
    </location>
</feature>
<evidence type="ECO:0000256" key="6">
    <source>
        <dbReference type="ARBA" id="ARBA00049011"/>
    </source>
</evidence>
<feature type="domain" description="Major facilitator superfamily (MFS) profile" evidence="8">
    <location>
        <begin position="52"/>
        <end position="517"/>
    </location>
</feature>
<keyword evidence="10" id="KW-1185">Reference proteome</keyword>
<name>A0AAV1E1W9_OLDCO</name>
<proteinExistence type="inferred from homology"/>
<accession>A0AAV1E1W9</accession>
<evidence type="ECO:0000256" key="3">
    <source>
        <dbReference type="ARBA" id="ARBA00022989"/>
    </source>
</evidence>
<protein>
    <submittedName>
        <fullName evidence="9">OLC1v1013894C1</fullName>
    </submittedName>
</protein>
<evidence type="ECO:0000256" key="1">
    <source>
        <dbReference type="ARBA" id="ARBA00004141"/>
    </source>
</evidence>
<comment type="catalytic activity">
    <reaction evidence="6">
        <text>phosphate(in) + H(+)(in) = phosphate(out) + H(+)(out)</text>
        <dbReference type="Rhea" id="RHEA:29939"/>
        <dbReference type="ChEBI" id="CHEBI:15378"/>
        <dbReference type="ChEBI" id="CHEBI:43474"/>
    </reaction>
    <physiologicalReaction direction="right-to-left" evidence="6">
        <dbReference type="Rhea" id="RHEA:29941"/>
    </physiologicalReaction>
</comment>
<evidence type="ECO:0000313" key="9">
    <source>
        <dbReference type="EMBL" id="CAI9113317.1"/>
    </source>
</evidence>
<dbReference type="EMBL" id="OX459124">
    <property type="protein sequence ID" value="CAI9113317.1"/>
    <property type="molecule type" value="Genomic_DNA"/>
</dbReference>